<accession>A0ACB9M9H2</accession>
<keyword evidence="2" id="KW-1185">Reference proteome</keyword>
<sequence>MWRLLICQPLDRSSTSDMSEGSEACGNGMQRMANLENFDDDRPRSKIGNLKKKARNASNKFTHSLRKCGKRKVDHRVPSVSIEDVRDVHEEQAVLGLRKELLDRDLLPTKLDDYYTLLRFAKAQDFNIDTAVEMWEGMLKWRREYGTDTISEDFKFEELEQVLQYYPQGYHGVDKEGRPVYIELLGQAHPGKLMRITNIDRYLKYHVQEFEKAIQEKFPSCSIAAKKRICSMTTILDVQGLGLKNFTLAAANLLSSIAKIDGNYYPETLHRMYIVNAGPGFKRTLWRTAQKFLDPKTISKIHVLDSTSTSHLLEVIDSSQLPEFLGGSCICSSEGGCLKSNKGPWNDPDIMKLVHNAEGTYVRQITRISGDQVKAGPYIQILPLKGLASDMYVMDSGSDIEEPGSPVDCRSFGFPCSVPEDEEVRVLDSETYYSCDNTFQTVRKDNLGDRIIHSAALRGTSSPDKIIFSRGTAGDHCFCQEKPEQYFEGSQGMVRTLVSLMFTLLVRFFLSAVSSIKRKKRNTIPPSMVEAVFYEAHQSSPKAAICKGHVSRCMERLHRLDEMLEELSNRPPVIPAEKERMLLVSFDRIKAIERDLEKTKMVLQATMVKQLEIARVIDDMEDSKCHERKFMC</sequence>
<reference evidence="2" key="1">
    <citation type="journal article" date="2023" name="Front. Plant Sci.">
        <title>Chromosomal-level genome assembly of Melastoma candidum provides insights into trichome evolution.</title>
        <authorList>
            <person name="Zhong Y."/>
            <person name="Wu W."/>
            <person name="Sun C."/>
            <person name="Zou P."/>
            <person name="Liu Y."/>
            <person name="Dai S."/>
            <person name="Zhou R."/>
        </authorList>
    </citation>
    <scope>NUCLEOTIDE SEQUENCE [LARGE SCALE GENOMIC DNA]</scope>
</reference>
<protein>
    <submittedName>
        <fullName evidence="1">Uncharacterized protein</fullName>
    </submittedName>
</protein>
<gene>
    <name evidence="1" type="ORF">MLD38_034303</name>
</gene>
<evidence type="ECO:0000313" key="2">
    <source>
        <dbReference type="Proteomes" id="UP001057402"/>
    </source>
</evidence>
<dbReference type="EMBL" id="CM042889">
    <property type="protein sequence ID" value="KAI4320862.1"/>
    <property type="molecule type" value="Genomic_DNA"/>
</dbReference>
<evidence type="ECO:0000313" key="1">
    <source>
        <dbReference type="EMBL" id="KAI4320862.1"/>
    </source>
</evidence>
<dbReference type="Proteomes" id="UP001057402">
    <property type="component" value="Chromosome 10"/>
</dbReference>
<comment type="caution">
    <text evidence="1">The sequence shown here is derived from an EMBL/GenBank/DDBJ whole genome shotgun (WGS) entry which is preliminary data.</text>
</comment>
<organism evidence="1 2">
    <name type="scientific">Melastoma candidum</name>
    <dbReference type="NCBI Taxonomy" id="119954"/>
    <lineage>
        <taxon>Eukaryota</taxon>
        <taxon>Viridiplantae</taxon>
        <taxon>Streptophyta</taxon>
        <taxon>Embryophyta</taxon>
        <taxon>Tracheophyta</taxon>
        <taxon>Spermatophyta</taxon>
        <taxon>Magnoliopsida</taxon>
        <taxon>eudicotyledons</taxon>
        <taxon>Gunneridae</taxon>
        <taxon>Pentapetalae</taxon>
        <taxon>rosids</taxon>
        <taxon>malvids</taxon>
        <taxon>Myrtales</taxon>
        <taxon>Melastomataceae</taxon>
        <taxon>Melastomatoideae</taxon>
        <taxon>Melastomateae</taxon>
        <taxon>Melastoma</taxon>
    </lineage>
</organism>
<proteinExistence type="predicted"/>
<name>A0ACB9M9H2_9MYRT</name>